<dbReference type="EMBL" id="HBGK01040406">
    <property type="protein sequence ID" value="CAD9299750.1"/>
    <property type="molecule type" value="Transcribed_RNA"/>
</dbReference>
<name>A0A7S1YGX3_9STRA</name>
<sequence>MQQKAILPPCTSEVQSNLRAKSRRSSSKTSLILRRRMFRARTEKSRGFVAKARHNSRDVNASTAQRMRPQETKRPGLVSTFDEDDDSSDCVTALSTDDSYVSFSDLMSLKNAENQDNECGVGDWFAKLFVRRLRSKTPPFVAVLEEDDKRSNSDS</sequence>
<evidence type="ECO:0000256" key="1">
    <source>
        <dbReference type="SAM" id="MobiDB-lite"/>
    </source>
</evidence>
<feature type="region of interest" description="Disordered" evidence="1">
    <location>
        <begin position="53"/>
        <end position="86"/>
    </location>
</feature>
<accession>A0A7S1YGX3</accession>
<gene>
    <name evidence="2" type="ORF">GOCE00092_LOCUS21100</name>
</gene>
<evidence type="ECO:0000313" key="2">
    <source>
        <dbReference type="EMBL" id="CAD9299750.1"/>
    </source>
</evidence>
<protein>
    <submittedName>
        <fullName evidence="2">Uncharacterized protein</fullName>
    </submittedName>
</protein>
<feature type="region of interest" description="Disordered" evidence="1">
    <location>
        <begin position="1"/>
        <end position="28"/>
    </location>
</feature>
<dbReference type="AlphaFoldDB" id="A0A7S1YGX3"/>
<proteinExistence type="predicted"/>
<reference evidence="2" key="1">
    <citation type="submission" date="2021-01" db="EMBL/GenBank/DDBJ databases">
        <authorList>
            <person name="Corre E."/>
            <person name="Pelletier E."/>
            <person name="Niang G."/>
            <person name="Scheremetjew M."/>
            <person name="Finn R."/>
            <person name="Kale V."/>
            <person name="Holt S."/>
            <person name="Cochrane G."/>
            <person name="Meng A."/>
            <person name="Brown T."/>
            <person name="Cohen L."/>
        </authorList>
    </citation>
    <scope>NUCLEOTIDE SEQUENCE</scope>
    <source>
        <strain evidence="2">CCMP 410</strain>
    </source>
</reference>
<organism evidence="2">
    <name type="scientific">Grammatophora oceanica</name>
    <dbReference type="NCBI Taxonomy" id="210454"/>
    <lineage>
        <taxon>Eukaryota</taxon>
        <taxon>Sar</taxon>
        <taxon>Stramenopiles</taxon>
        <taxon>Ochrophyta</taxon>
        <taxon>Bacillariophyta</taxon>
        <taxon>Fragilariophyceae</taxon>
        <taxon>Fragilariophycidae</taxon>
        <taxon>Rhabdonematales</taxon>
        <taxon>Grammatophoraceae</taxon>
        <taxon>Grammatophora</taxon>
    </lineage>
</organism>